<evidence type="ECO:0000256" key="14">
    <source>
        <dbReference type="ARBA" id="ARBA00032850"/>
    </source>
</evidence>
<organism evidence="19 20">
    <name type="scientific">Marinimicrobium koreense</name>
    <dbReference type="NCBI Taxonomy" id="306545"/>
    <lineage>
        <taxon>Bacteria</taxon>
        <taxon>Pseudomonadati</taxon>
        <taxon>Pseudomonadota</taxon>
        <taxon>Gammaproteobacteria</taxon>
        <taxon>Cellvibrionales</taxon>
        <taxon>Cellvibrionaceae</taxon>
        <taxon>Marinimicrobium</taxon>
    </lineage>
</organism>
<evidence type="ECO:0000313" key="20">
    <source>
        <dbReference type="Proteomes" id="UP000273643"/>
    </source>
</evidence>
<dbReference type="Proteomes" id="UP000273643">
    <property type="component" value="Unassembled WGS sequence"/>
</dbReference>
<keyword evidence="8 17" id="KW-0732">Signal</keyword>
<dbReference type="GO" id="GO:0004252">
    <property type="term" value="F:serine-type endopeptidase activity"/>
    <property type="evidence" value="ECO:0007669"/>
    <property type="project" value="InterPro"/>
</dbReference>
<dbReference type="InterPro" id="IPR001940">
    <property type="entry name" value="Peptidase_S1C"/>
</dbReference>
<dbReference type="InterPro" id="IPR001478">
    <property type="entry name" value="PDZ"/>
</dbReference>
<feature type="binding site" evidence="16">
    <location>
        <position position="136"/>
    </location>
    <ligand>
        <name>substrate</name>
    </ligand>
</feature>
<evidence type="ECO:0000256" key="1">
    <source>
        <dbReference type="ARBA" id="ARBA00001772"/>
    </source>
</evidence>
<dbReference type="FunFam" id="2.40.10.120:FF:000007">
    <property type="entry name" value="Periplasmic serine endoprotease DegP-like"/>
    <property type="match status" value="1"/>
</dbReference>
<comment type="caution">
    <text evidence="19">The sequence shown here is derived from an EMBL/GenBank/DDBJ whole genome shotgun (WGS) entry which is preliminary data.</text>
</comment>
<dbReference type="GO" id="GO:0006508">
    <property type="term" value="P:proteolysis"/>
    <property type="evidence" value="ECO:0007669"/>
    <property type="project" value="UniProtKB-KW"/>
</dbReference>
<proteinExistence type="inferred from homology"/>
<reference evidence="19 20" key="1">
    <citation type="submission" date="2018-11" db="EMBL/GenBank/DDBJ databases">
        <title>Genomic Encyclopedia of Type Strains, Phase IV (KMG-IV): sequencing the most valuable type-strain genomes for metagenomic binning, comparative biology and taxonomic classification.</title>
        <authorList>
            <person name="Goeker M."/>
        </authorList>
    </citation>
    <scope>NUCLEOTIDE SEQUENCE [LARGE SCALE GENOMIC DNA]</scope>
    <source>
        <strain evidence="19 20">DSM 16974</strain>
    </source>
</reference>
<keyword evidence="10" id="KW-0574">Periplasm</keyword>
<evidence type="ECO:0000256" key="16">
    <source>
        <dbReference type="PIRSR" id="PIRSR611782-2"/>
    </source>
</evidence>
<evidence type="ECO:0000256" key="15">
    <source>
        <dbReference type="PIRSR" id="PIRSR611782-1"/>
    </source>
</evidence>
<dbReference type="InterPro" id="IPR036034">
    <property type="entry name" value="PDZ_sf"/>
</dbReference>
<comment type="similarity">
    <text evidence="4">Belongs to the peptidase S1C family.</text>
</comment>
<dbReference type="PRINTS" id="PR00834">
    <property type="entry name" value="PROTEASES2C"/>
</dbReference>
<feature type="chain" id="PRO_5038797110" description="Probable periplasmic serine endoprotease DegP-like" evidence="17">
    <location>
        <begin position="31"/>
        <end position="463"/>
    </location>
</feature>
<evidence type="ECO:0000256" key="12">
    <source>
        <dbReference type="ARBA" id="ARBA00022825"/>
    </source>
</evidence>
<evidence type="ECO:0000256" key="3">
    <source>
        <dbReference type="ARBA" id="ARBA00004418"/>
    </source>
</evidence>
<feature type="binding site" evidence="16">
    <location>
        <position position="106"/>
    </location>
    <ligand>
        <name>substrate</name>
    </ligand>
</feature>
<keyword evidence="12" id="KW-0720">Serine protease</keyword>
<evidence type="ECO:0000259" key="18">
    <source>
        <dbReference type="PROSITE" id="PS50106"/>
    </source>
</evidence>
<comment type="function">
    <text evidence="2">Might be efficient in the degradation of transiently denatured and unfolded proteins which accumulate in the periplasm following stress conditions.</text>
</comment>
<dbReference type="SMART" id="SM00228">
    <property type="entry name" value="PDZ"/>
    <property type="match status" value="2"/>
</dbReference>
<feature type="active site" description="Charge relay system" evidence="15">
    <location>
        <position position="212"/>
    </location>
</feature>
<protein>
    <recommendedName>
        <fullName evidence="6">Probable periplasmic serine endoprotease DegP-like</fullName>
        <ecNumber evidence="5">3.4.21.107</ecNumber>
    </recommendedName>
    <alternativeName>
        <fullName evidence="14">Protease Do</fullName>
    </alternativeName>
</protein>
<feature type="binding site" evidence="16">
    <location>
        <begin position="210"/>
        <end position="212"/>
    </location>
    <ligand>
        <name>substrate</name>
    </ligand>
</feature>
<dbReference type="PANTHER" id="PTHR22939">
    <property type="entry name" value="SERINE PROTEASE FAMILY S1C HTRA-RELATED"/>
    <property type="match status" value="1"/>
</dbReference>
<dbReference type="EC" id="3.4.21.107" evidence="5"/>
<dbReference type="RefSeq" id="WP_123637656.1">
    <property type="nucleotide sequence ID" value="NZ_RJUK01000001.1"/>
</dbReference>
<comment type="catalytic activity">
    <reaction evidence="1">
        <text>Acts on substrates that are at least partially unfolded. The cleavage site P1 residue is normally between a pair of hydrophobic residues, such as Val-|-Val.</text>
        <dbReference type="EC" id="3.4.21.107"/>
    </reaction>
</comment>
<sequence>MPHTKVSRSPLAVYLMSLVCLFALALPAQARDLPDFTELVEAHSPAVVKITTQGRVETGNRIPYQEDIPDMFREFFERRMPQERDVRSMGSGFVISEDGYILTNYHVIENADNIYVRLIDRREYTAEVIGTDARSDLALLKVDADDLPYLRFADSDSVKVGEWVLAIGSPFGLDYSVSSGIISAIGRSIPGPNNDTYVPFIQTDVAINPGNSGGPLFNLDGEVVGINSQIYTRSGGSIGLSFAIPAGLAKEVVAQLKDKGRVERGWLGVVIQGVNRDLAQSFGLRRATGALISNMDPEGPAARSGLEVGDIILKFDGRTIGESGDLPPLVGRTEPGSEVPVVVMRRGDERTIDVEIGLLPDRDGQVADSGPDAAPTGDPLGLMVEALPSDAQETGVLVTRVTRGSAAAGAGLRPGDIITQLGYDSVDSVSRYRALVSDLPKNKPVAVRFLRDGQPAFTTLRIE</sequence>
<dbReference type="OrthoDB" id="9758917at2"/>
<gene>
    <name evidence="19" type="ORF">EDC38_1127</name>
</gene>
<evidence type="ECO:0000256" key="11">
    <source>
        <dbReference type="ARBA" id="ARBA00022801"/>
    </source>
</evidence>
<evidence type="ECO:0000256" key="9">
    <source>
        <dbReference type="ARBA" id="ARBA00022737"/>
    </source>
</evidence>
<dbReference type="Pfam" id="PF13365">
    <property type="entry name" value="Trypsin_2"/>
    <property type="match status" value="1"/>
</dbReference>
<dbReference type="GO" id="GO:0042597">
    <property type="term" value="C:periplasmic space"/>
    <property type="evidence" value="ECO:0007669"/>
    <property type="project" value="UniProtKB-SubCell"/>
</dbReference>
<keyword evidence="13" id="KW-0346">Stress response</keyword>
<evidence type="ECO:0000256" key="17">
    <source>
        <dbReference type="SAM" id="SignalP"/>
    </source>
</evidence>
<evidence type="ECO:0000256" key="4">
    <source>
        <dbReference type="ARBA" id="ARBA00010541"/>
    </source>
</evidence>
<keyword evidence="7 19" id="KW-0645">Protease</keyword>
<evidence type="ECO:0000256" key="2">
    <source>
        <dbReference type="ARBA" id="ARBA00002610"/>
    </source>
</evidence>
<dbReference type="InterPro" id="IPR009003">
    <property type="entry name" value="Peptidase_S1_PA"/>
</dbReference>
<dbReference type="PROSITE" id="PS50106">
    <property type="entry name" value="PDZ"/>
    <property type="match status" value="2"/>
</dbReference>
<dbReference type="Pfam" id="PF13180">
    <property type="entry name" value="PDZ_2"/>
    <property type="match status" value="2"/>
</dbReference>
<feature type="signal peptide" evidence="17">
    <location>
        <begin position="1"/>
        <end position="30"/>
    </location>
</feature>
<dbReference type="EMBL" id="RJUK01000001">
    <property type="protein sequence ID" value="ROQ20521.1"/>
    <property type="molecule type" value="Genomic_DNA"/>
</dbReference>
<dbReference type="AlphaFoldDB" id="A0A3N1NYP9"/>
<evidence type="ECO:0000256" key="13">
    <source>
        <dbReference type="ARBA" id="ARBA00023016"/>
    </source>
</evidence>
<keyword evidence="9" id="KW-0677">Repeat</keyword>
<dbReference type="InterPro" id="IPR011782">
    <property type="entry name" value="Pept_S1C_Do"/>
</dbReference>
<dbReference type="PANTHER" id="PTHR22939:SF130">
    <property type="entry name" value="PERIPLASMIC SERINE ENDOPROTEASE DEGP-LIKE-RELATED"/>
    <property type="match status" value="1"/>
</dbReference>
<dbReference type="CDD" id="cd10839">
    <property type="entry name" value="cpPDZ1_DegP-like"/>
    <property type="match status" value="1"/>
</dbReference>
<evidence type="ECO:0000256" key="8">
    <source>
        <dbReference type="ARBA" id="ARBA00022729"/>
    </source>
</evidence>
<comment type="subcellular location">
    <subcellularLocation>
        <location evidence="3">Periplasm</location>
    </subcellularLocation>
</comment>
<evidence type="ECO:0000256" key="5">
    <source>
        <dbReference type="ARBA" id="ARBA00013035"/>
    </source>
</evidence>
<dbReference type="SUPFAM" id="SSF50156">
    <property type="entry name" value="PDZ domain-like"/>
    <property type="match status" value="2"/>
</dbReference>
<dbReference type="Gene3D" id="2.40.10.120">
    <property type="match status" value="1"/>
</dbReference>
<keyword evidence="20" id="KW-1185">Reference proteome</keyword>
<evidence type="ECO:0000256" key="7">
    <source>
        <dbReference type="ARBA" id="ARBA00022670"/>
    </source>
</evidence>
<evidence type="ECO:0000313" key="19">
    <source>
        <dbReference type="EMBL" id="ROQ20521.1"/>
    </source>
</evidence>
<evidence type="ECO:0000256" key="6">
    <source>
        <dbReference type="ARBA" id="ARBA00013958"/>
    </source>
</evidence>
<name>A0A3N1NYP9_9GAMM</name>
<dbReference type="NCBIfam" id="TIGR02037">
    <property type="entry name" value="degP_htrA_DO"/>
    <property type="match status" value="1"/>
</dbReference>
<accession>A0A3N1NYP9</accession>
<dbReference type="Gene3D" id="2.30.42.10">
    <property type="match status" value="2"/>
</dbReference>
<feature type="active site" description="Charge relay system" evidence="15">
    <location>
        <position position="136"/>
    </location>
</feature>
<dbReference type="SUPFAM" id="SSF50494">
    <property type="entry name" value="Trypsin-like serine proteases"/>
    <property type="match status" value="1"/>
</dbReference>
<feature type="active site" description="Charge relay system" evidence="15">
    <location>
        <position position="106"/>
    </location>
</feature>
<evidence type="ECO:0000256" key="10">
    <source>
        <dbReference type="ARBA" id="ARBA00022764"/>
    </source>
</evidence>
<feature type="domain" description="PDZ" evidence="18">
    <location>
        <begin position="355"/>
        <end position="434"/>
    </location>
</feature>
<feature type="domain" description="PDZ" evidence="18">
    <location>
        <begin position="251"/>
        <end position="320"/>
    </location>
</feature>
<keyword evidence="11" id="KW-0378">Hydrolase</keyword>